<reference evidence="2" key="1">
    <citation type="submission" date="2020-11" db="EMBL/GenBank/DDBJ databases">
        <authorList>
            <consortium name="DOE Joint Genome Institute"/>
            <person name="Ahrendt S."/>
            <person name="Riley R."/>
            <person name="Andreopoulos W."/>
            <person name="LaButti K."/>
            <person name="Pangilinan J."/>
            <person name="Ruiz-duenas F.J."/>
            <person name="Barrasa J.M."/>
            <person name="Sanchez-Garcia M."/>
            <person name="Camarero S."/>
            <person name="Miyauchi S."/>
            <person name="Serrano A."/>
            <person name="Linde D."/>
            <person name="Babiker R."/>
            <person name="Drula E."/>
            <person name="Ayuso-Fernandez I."/>
            <person name="Pacheco R."/>
            <person name="Padilla G."/>
            <person name="Ferreira P."/>
            <person name="Barriuso J."/>
            <person name="Kellner H."/>
            <person name="Castanera R."/>
            <person name="Alfaro M."/>
            <person name="Ramirez L."/>
            <person name="Pisabarro A.G."/>
            <person name="Kuo A."/>
            <person name="Tritt A."/>
            <person name="Lipzen A."/>
            <person name="He G."/>
            <person name="Yan M."/>
            <person name="Ng V."/>
            <person name="Cullen D."/>
            <person name="Martin F."/>
            <person name="Rosso M.-N."/>
            <person name="Henrissat B."/>
            <person name="Hibbett D."/>
            <person name="Martinez A.T."/>
            <person name="Grigoriev I.V."/>
        </authorList>
    </citation>
    <scope>NUCLEOTIDE SEQUENCE</scope>
    <source>
        <strain evidence="2">AH 44721</strain>
    </source>
</reference>
<feature type="compositionally biased region" description="Polar residues" evidence="1">
    <location>
        <begin position="378"/>
        <end position="388"/>
    </location>
</feature>
<evidence type="ECO:0000313" key="3">
    <source>
        <dbReference type="Proteomes" id="UP000724874"/>
    </source>
</evidence>
<proteinExistence type="predicted"/>
<dbReference type="Proteomes" id="UP000724874">
    <property type="component" value="Unassembled WGS sequence"/>
</dbReference>
<feature type="compositionally biased region" description="Polar residues" evidence="1">
    <location>
        <begin position="15"/>
        <end position="24"/>
    </location>
</feature>
<evidence type="ECO:0000256" key="1">
    <source>
        <dbReference type="SAM" id="MobiDB-lite"/>
    </source>
</evidence>
<sequence length="426" mass="47249">MTMLDKTIPPPDAPHSSTSCESQSEQNHTQADWLWFEDGNLILRAETTLFRIYSGLLARQSSVFQDMQGFPTPVEGGDITMDGCPIVTVYDSAQDMSYFLRAIFDSSFFEPPPARTELPIVEGILRLSLKYDVKYLRQRALNHLLTTFPTTLEAWRVRDKERTIPPVDNTPFAAFRLAREFDLVWLLPAIIYCISSHPFDKTLDHAPWNARSGSVSITSGEGEDIDMEKDASTGTGTPRDGNTTNTNNANAKGKDNASERIELPWADKRMCILARQKLILSQNHHALRMMKSSSTPIPNCPTPESCTSTRQRCAEMVGGWDMAGLLDYFEDNYGAGTGTGEEEGEDDFPGFCAFELAHPGMARGDDPSLLFDDDSERPLTSSPASESNFPHIYIPNVITPPRSSPAHEPIASCPASRQPLTPAYCQ</sequence>
<dbReference type="AlphaFoldDB" id="A0A9P5TJJ7"/>
<name>A0A9P5TJJ7_GYMJU</name>
<evidence type="ECO:0000313" key="2">
    <source>
        <dbReference type="EMBL" id="KAF8882749.1"/>
    </source>
</evidence>
<comment type="caution">
    <text evidence="2">The sequence shown here is derived from an EMBL/GenBank/DDBJ whole genome shotgun (WGS) entry which is preliminary data.</text>
</comment>
<gene>
    <name evidence="2" type="ORF">CPB84DRAFT_1851129</name>
</gene>
<feature type="compositionally biased region" description="Low complexity" evidence="1">
    <location>
        <begin position="240"/>
        <end position="251"/>
    </location>
</feature>
<feature type="region of interest" description="Disordered" evidence="1">
    <location>
        <begin position="210"/>
        <end position="256"/>
    </location>
</feature>
<accession>A0A9P5TJJ7</accession>
<organism evidence="2 3">
    <name type="scientific">Gymnopilus junonius</name>
    <name type="common">Spectacular rustgill mushroom</name>
    <name type="synonym">Gymnopilus spectabilis subsp. junonius</name>
    <dbReference type="NCBI Taxonomy" id="109634"/>
    <lineage>
        <taxon>Eukaryota</taxon>
        <taxon>Fungi</taxon>
        <taxon>Dikarya</taxon>
        <taxon>Basidiomycota</taxon>
        <taxon>Agaricomycotina</taxon>
        <taxon>Agaricomycetes</taxon>
        <taxon>Agaricomycetidae</taxon>
        <taxon>Agaricales</taxon>
        <taxon>Agaricineae</taxon>
        <taxon>Hymenogastraceae</taxon>
        <taxon>Gymnopilus</taxon>
    </lineage>
</organism>
<feature type="region of interest" description="Disordered" evidence="1">
    <location>
        <begin position="1"/>
        <end position="24"/>
    </location>
</feature>
<protein>
    <recommendedName>
        <fullName evidence="4">BTB domain-containing protein</fullName>
    </recommendedName>
</protein>
<dbReference type="EMBL" id="JADNYJ010000120">
    <property type="protein sequence ID" value="KAF8882749.1"/>
    <property type="molecule type" value="Genomic_DNA"/>
</dbReference>
<evidence type="ECO:0008006" key="4">
    <source>
        <dbReference type="Google" id="ProtNLM"/>
    </source>
</evidence>
<keyword evidence="3" id="KW-1185">Reference proteome</keyword>
<dbReference type="OrthoDB" id="3893071at2759"/>
<feature type="region of interest" description="Disordered" evidence="1">
    <location>
        <begin position="364"/>
        <end position="426"/>
    </location>
</feature>